<keyword evidence="5" id="KW-1133">Transmembrane helix</keyword>
<evidence type="ECO:0000313" key="7">
    <source>
        <dbReference type="RefSeq" id="XP_047741406.1"/>
    </source>
</evidence>
<accession>A0A979FXU8</accession>
<dbReference type="AlphaFoldDB" id="A0A979FXU8"/>
<dbReference type="PANTHER" id="PTHR48043">
    <property type="entry name" value="EG:EG0003.4 PROTEIN-RELATED"/>
    <property type="match status" value="1"/>
</dbReference>
<dbReference type="OrthoDB" id="5835829at2759"/>
<dbReference type="GO" id="GO:0016020">
    <property type="term" value="C:membrane"/>
    <property type="evidence" value="ECO:0007669"/>
    <property type="project" value="UniProtKB-SubCell"/>
</dbReference>
<gene>
    <name evidence="7" type="primary">LOC108667301</name>
</gene>
<keyword evidence="2 4" id="KW-0328">Glycosyltransferase</keyword>
<comment type="catalytic activity">
    <reaction evidence="5">
        <text>glucuronate acceptor + UDP-alpha-D-glucuronate = acceptor beta-D-glucuronoside + UDP + H(+)</text>
        <dbReference type="Rhea" id="RHEA:21032"/>
        <dbReference type="ChEBI" id="CHEBI:15378"/>
        <dbReference type="ChEBI" id="CHEBI:58052"/>
        <dbReference type="ChEBI" id="CHEBI:58223"/>
        <dbReference type="ChEBI" id="CHEBI:132367"/>
        <dbReference type="ChEBI" id="CHEBI:132368"/>
        <dbReference type="EC" id="2.4.1.17"/>
    </reaction>
</comment>
<proteinExistence type="inferred from homology"/>
<comment type="similarity">
    <text evidence="1 4">Belongs to the UDP-glycosyltransferase family.</text>
</comment>
<keyword evidence="6" id="KW-1185">Reference proteome</keyword>
<dbReference type="RefSeq" id="XP_047741406.1">
    <property type="nucleotide sequence ID" value="XM_047885450.1"/>
</dbReference>
<keyword evidence="5" id="KW-0472">Membrane</keyword>
<dbReference type="PROSITE" id="PS00375">
    <property type="entry name" value="UDPGT"/>
    <property type="match status" value="1"/>
</dbReference>
<evidence type="ECO:0000256" key="2">
    <source>
        <dbReference type="ARBA" id="ARBA00022676"/>
    </source>
</evidence>
<dbReference type="SUPFAM" id="SSF53756">
    <property type="entry name" value="UDP-Glycosyltransferase/glycogen phosphorylase"/>
    <property type="match status" value="1"/>
</dbReference>
<evidence type="ECO:0000256" key="4">
    <source>
        <dbReference type="RuleBase" id="RU003718"/>
    </source>
</evidence>
<dbReference type="CDD" id="cd03784">
    <property type="entry name" value="GT1_Gtf-like"/>
    <property type="match status" value="1"/>
</dbReference>
<dbReference type="Pfam" id="PF00201">
    <property type="entry name" value="UDPGT"/>
    <property type="match status" value="1"/>
</dbReference>
<name>A0A979FXU8_HYAAZ</name>
<dbReference type="Proteomes" id="UP000694843">
    <property type="component" value="Unplaced"/>
</dbReference>
<dbReference type="InterPro" id="IPR035595">
    <property type="entry name" value="UDP_glycos_trans_CS"/>
</dbReference>
<dbReference type="GO" id="GO:0015020">
    <property type="term" value="F:glucuronosyltransferase activity"/>
    <property type="evidence" value="ECO:0007669"/>
    <property type="project" value="UniProtKB-EC"/>
</dbReference>
<dbReference type="GeneID" id="108667301"/>
<dbReference type="InterPro" id="IPR002213">
    <property type="entry name" value="UDP_glucos_trans"/>
</dbReference>
<comment type="subcellular location">
    <subcellularLocation>
        <location evidence="5">Membrane</location>
        <topology evidence="5">Single-pass membrane protein</topology>
    </subcellularLocation>
</comment>
<dbReference type="InterPro" id="IPR050271">
    <property type="entry name" value="UDP-glycosyltransferase"/>
</dbReference>
<keyword evidence="3 4" id="KW-0808">Transferase</keyword>
<feature type="transmembrane region" description="Helical" evidence="5">
    <location>
        <begin position="450"/>
        <end position="477"/>
    </location>
</feature>
<evidence type="ECO:0000256" key="1">
    <source>
        <dbReference type="ARBA" id="ARBA00009995"/>
    </source>
</evidence>
<evidence type="ECO:0000256" key="3">
    <source>
        <dbReference type="ARBA" id="ARBA00022679"/>
    </source>
</evidence>
<evidence type="ECO:0000256" key="5">
    <source>
        <dbReference type="RuleBase" id="RU362059"/>
    </source>
</evidence>
<dbReference type="Gene3D" id="3.40.50.2000">
    <property type="entry name" value="Glycogen Phosphorylase B"/>
    <property type="match status" value="1"/>
</dbReference>
<dbReference type="PANTHER" id="PTHR48043:SF145">
    <property type="entry name" value="FI06409P-RELATED"/>
    <property type="match status" value="1"/>
</dbReference>
<sequence length="491" mass="55226">MSSPASGGNYLILSPFGSRSVRGVFNTLSEGLLSKGHNVTFVSSGEPVTHHENMTHVTSPHTALDELDLFKVRFGLSVFKIWKRAFPEAAKMMYEMKEIIALWNDRHRFDAIIINSAANEMALPFLLNVSAPFITLQPAGLDPLQLAYLGNLVSPATLPSIILPYDNNMSLWERLVNTLTLVVLKYSFHRSVGTPLKNALMSKFPDLPDARSVYPTQSLSLFNSHPLIDGAVPLLPLQVEVGCMSCRPARPIEHQQMRTFLSPSDPRPVILFSLGSFQQPGRIPERFVAVLYAGFAALPHLRFIAKLPPPPTGPLPPNVYFSDWVPQQDVLGLEATRLFMSHCGRQSINQAMYHGVPILGLPIAFDQPRHCRKLERKRYAVVMQWEDITVPLLVQKISYMLSNSTERVLRVSRSLKAEKETGLERAVRHVEHTVEYGTDLLQFSGQHLSLLQYLLIDVLAVIVSVIVLIFIVLYVFIRCIWRTVWGKLKMD</sequence>
<dbReference type="KEGG" id="hazt:108667301"/>
<protein>
    <recommendedName>
        <fullName evidence="5">UDP-glucuronosyltransferase</fullName>
        <ecNumber evidence="5">2.4.1.17</ecNumber>
    </recommendedName>
</protein>
<keyword evidence="5" id="KW-0812">Transmembrane</keyword>
<evidence type="ECO:0000313" key="6">
    <source>
        <dbReference type="Proteomes" id="UP000694843"/>
    </source>
</evidence>
<reference evidence="7" key="1">
    <citation type="submission" date="2025-08" db="UniProtKB">
        <authorList>
            <consortium name="RefSeq"/>
        </authorList>
    </citation>
    <scope>IDENTIFICATION</scope>
    <source>
        <tissue evidence="7">Whole organism</tissue>
    </source>
</reference>
<organism evidence="6 7">
    <name type="scientific">Hyalella azteca</name>
    <name type="common">Amphipod</name>
    <dbReference type="NCBI Taxonomy" id="294128"/>
    <lineage>
        <taxon>Eukaryota</taxon>
        <taxon>Metazoa</taxon>
        <taxon>Ecdysozoa</taxon>
        <taxon>Arthropoda</taxon>
        <taxon>Crustacea</taxon>
        <taxon>Multicrustacea</taxon>
        <taxon>Malacostraca</taxon>
        <taxon>Eumalacostraca</taxon>
        <taxon>Peracarida</taxon>
        <taxon>Amphipoda</taxon>
        <taxon>Senticaudata</taxon>
        <taxon>Talitrida</taxon>
        <taxon>Talitroidea</taxon>
        <taxon>Hyalellidae</taxon>
        <taxon>Hyalella</taxon>
    </lineage>
</organism>
<dbReference type="EC" id="2.4.1.17" evidence="5"/>